<dbReference type="EMBL" id="BMLG01000026">
    <property type="protein sequence ID" value="GGM41396.1"/>
    <property type="molecule type" value="Genomic_DNA"/>
</dbReference>
<evidence type="ECO:0000256" key="1">
    <source>
        <dbReference type="SAM" id="Phobius"/>
    </source>
</evidence>
<name>A0A917TWT3_9BACI</name>
<reference evidence="2" key="1">
    <citation type="journal article" date="2014" name="Int. J. Syst. Evol. Microbiol.">
        <title>Complete genome sequence of Corynebacterium casei LMG S-19264T (=DSM 44701T), isolated from a smear-ripened cheese.</title>
        <authorList>
            <consortium name="US DOE Joint Genome Institute (JGI-PGF)"/>
            <person name="Walter F."/>
            <person name="Albersmeier A."/>
            <person name="Kalinowski J."/>
            <person name="Ruckert C."/>
        </authorList>
    </citation>
    <scope>NUCLEOTIDE SEQUENCE</scope>
    <source>
        <strain evidence="2">CGMCC 1.6333</strain>
    </source>
</reference>
<evidence type="ECO:0000313" key="3">
    <source>
        <dbReference type="Proteomes" id="UP000618460"/>
    </source>
</evidence>
<sequence length="60" mass="6899">MIVNDERSKTDNNYKYTNYNLLNIAPSLTFSTIAPVTSISCIVLLIWLTQENKKGNDKYK</sequence>
<organism evidence="2 3">
    <name type="scientific">Paraliobacillus quinghaiensis</name>
    <dbReference type="NCBI Taxonomy" id="470815"/>
    <lineage>
        <taxon>Bacteria</taxon>
        <taxon>Bacillati</taxon>
        <taxon>Bacillota</taxon>
        <taxon>Bacilli</taxon>
        <taxon>Bacillales</taxon>
        <taxon>Bacillaceae</taxon>
        <taxon>Paraliobacillus</taxon>
    </lineage>
</organism>
<keyword evidence="1" id="KW-0812">Transmembrane</keyword>
<reference evidence="2" key="2">
    <citation type="submission" date="2020-09" db="EMBL/GenBank/DDBJ databases">
        <authorList>
            <person name="Sun Q."/>
            <person name="Zhou Y."/>
        </authorList>
    </citation>
    <scope>NUCLEOTIDE SEQUENCE</scope>
    <source>
        <strain evidence="2">CGMCC 1.6333</strain>
    </source>
</reference>
<comment type="caution">
    <text evidence="2">The sequence shown here is derived from an EMBL/GenBank/DDBJ whole genome shotgun (WGS) entry which is preliminary data.</text>
</comment>
<dbReference type="Proteomes" id="UP000618460">
    <property type="component" value="Unassembled WGS sequence"/>
</dbReference>
<keyword evidence="1" id="KW-1133">Transmembrane helix</keyword>
<evidence type="ECO:0000313" key="2">
    <source>
        <dbReference type="EMBL" id="GGM41396.1"/>
    </source>
</evidence>
<keyword evidence="1" id="KW-0472">Membrane</keyword>
<dbReference type="AlphaFoldDB" id="A0A917TWT3"/>
<proteinExistence type="predicted"/>
<keyword evidence="3" id="KW-1185">Reference proteome</keyword>
<accession>A0A917TWT3</accession>
<feature type="transmembrane region" description="Helical" evidence="1">
    <location>
        <begin position="24"/>
        <end position="48"/>
    </location>
</feature>
<protein>
    <submittedName>
        <fullName evidence="2">Uncharacterized protein</fullName>
    </submittedName>
</protein>
<gene>
    <name evidence="2" type="ORF">GCM10011351_29470</name>
</gene>